<gene>
    <name evidence="1" type="ORF">Pint_26106</name>
</gene>
<dbReference type="Proteomes" id="UP001163603">
    <property type="component" value="Chromosome 7"/>
</dbReference>
<organism evidence="1 2">
    <name type="scientific">Pistacia integerrima</name>
    <dbReference type="NCBI Taxonomy" id="434235"/>
    <lineage>
        <taxon>Eukaryota</taxon>
        <taxon>Viridiplantae</taxon>
        <taxon>Streptophyta</taxon>
        <taxon>Embryophyta</taxon>
        <taxon>Tracheophyta</taxon>
        <taxon>Spermatophyta</taxon>
        <taxon>Magnoliopsida</taxon>
        <taxon>eudicotyledons</taxon>
        <taxon>Gunneridae</taxon>
        <taxon>Pentapetalae</taxon>
        <taxon>rosids</taxon>
        <taxon>malvids</taxon>
        <taxon>Sapindales</taxon>
        <taxon>Anacardiaceae</taxon>
        <taxon>Pistacia</taxon>
    </lineage>
</organism>
<keyword evidence="2" id="KW-1185">Reference proteome</keyword>
<reference evidence="2" key="1">
    <citation type="journal article" date="2023" name="G3 (Bethesda)">
        <title>Genome assembly and association tests identify interacting loci associated with vigor, precocity, and sex in interspecific pistachio rootstocks.</title>
        <authorList>
            <person name="Palmer W."/>
            <person name="Jacygrad E."/>
            <person name="Sagayaradj S."/>
            <person name="Cavanaugh K."/>
            <person name="Han R."/>
            <person name="Bertier L."/>
            <person name="Beede B."/>
            <person name="Kafkas S."/>
            <person name="Golino D."/>
            <person name="Preece J."/>
            <person name="Michelmore R."/>
        </authorList>
    </citation>
    <scope>NUCLEOTIDE SEQUENCE [LARGE SCALE GENOMIC DNA]</scope>
</reference>
<sequence length="166" mass="17771">MIYPNVLAGLHSLEELGIDVNPTDGKWNQIVESIVAEVAALTELTALCFYFPTVNSFETFIRTTLVLACATFPADTTPTPLPSPFKCLEAFKPSDYDLKVAMKKGVGFLGSFVIIFIPIKVLEEVTAFCSTNGGGLSGGIVTLMEDTSFETIVNPNSPVAASQILS</sequence>
<dbReference type="EMBL" id="CM047742">
    <property type="protein sequence ID" value="KAJ0034623.1"/>
    <property type="molecule type" value="Genomic_DNA"/>
</dbReference>
<name>A0ACC0YDY7_9ROSI</name>
<evidence type="ECO:0000313" key="2">
    <source>
        <dbReference type="Proteomes" id="UP001163603"/>
    </source>
</evidence>
<protein>
    <submittedName>
        <fullName evidence="1">Uncharacterized protein</fullName>
    </submittedName>
</protein>
<proteinExistence type="predicted"/>
<accession>A0ACC0YDY7</accession>
<evidence type="ECO:0000313" key="1">
    <source>
        <dbReference type="EMBL" id="KAJ0034623.1"/>
    </source>
</evidence>
<comment type="caution">
    <text evidence="1">The sequence shown here is derived from an EMBL/GenBank/DDBJ whole genome shotgun (WGS) entry which is preliminary data.</text>
</comment>